<dbReference type="Proteomes" id="UP001482620">
    <property type="component" value="Unassembled WGS sequence"/>
</dbReference>
<sequence>MVTGRSGYCLFAVGLLTDSSFDAGLQTVIFFVAGFLITCSFVAASWIFQVWILALPFGLVLVSFMDSSFFPFGCFCFRLLPSFRSPLCPPWSVILFWTLVWT</sequence>
<accession>A0ABV0UC46</accession>
<feature type="transmembrane region" description="Helical" evidence="1">
    <location>
        <begin position="54"/>
        <end position="77"/>
    </location>
</feature>
<protein>
    <submittedName>
        <fullName evidence="2">Uncharacterized protein</fullName>
    </submittedName>
</protein>
<reference evidence="2 3" key="1">
    <citation type="submission" date="2021-06" db="EMBL/GenBank/DDBJ databases">
        <authorList>
            <person name="Palmer J.M."/>
        </authorList>
    </citation>
    <scope>NUCLEOTIDE SEQUENCE [LARGE SCALE GENOMIC DNA]</scope>
    <source>
        <strain evidence="3">if_2019</strain>
        <tissue evidence="2">Muscle</tissue>
    </source>
</reference>
<gene>
    <name evidence="2" type="ORF">ILYODFUR_029121</name>
</gene>
<keyword evidence="1" id="KW-0472">Membrane</keyword>
<keyword evidence="1" id="KW-0812">Transmembrane</keyword>
<dbReference type="EMBL" id="JAHRIQ010062024">
    <property type="protein sequence ID" value="MEQ2241806.1"/>
    <property type="molecule type" value="Genomic_DNA"/>
</dbReference>
<organism evidence="2 3">
    <name type="scientific">Ilyodon furcidens</name>
    <name type="common">goldbreast splitfin</name>
    <dbReference type="NCBI Taxonomy" id="33524"/>
    <lineage>
        <taxon>Eukaryota</taxon>
        <taxon>Metazoa</taxon>
        <taxon>Chordata</taxon>
        <taxon>Craniata</taxon>
        <taxon>Vertebrata</taxon>
        <taxon>Euteleostomi</taxon>
        <taxon>Actinopterygii</taxon>
        <taxon>Neopterygii</taxon>
        <taxon>Teleostei</taxon>
        <taxon>Neoteleostei</taxon>
        <taxon>Acanthomorphata</taxon>
        <taxon>Ovalentaria</taxon>
        <taxon>Atherinomorphae</taxon>
        <taxon>Cyprinodontiformes</taxon>
        <taxon>Goodeidae</taxon>
        <taxon>Ilyodon</taxon>
    </lineage>
</organism>
<evidence type="ECO:0000313" key="3">
    <source>
        <dbReference type="Proteomes" id="UP001482620"/>
    </source>
</evidence>
<evidence type="ECO:0000313" key="2">
    <source>
        <dbReference type="EMBL" id="MEQ2241806.1"/>
    </source>
</evidence>
<name>A0ABV0UC46_9TELE</name>
<evidence type="ECO:0000256" key="1">
    <source>
        <dbReference type="SAM" id="Phobius"/>
    </source>
</evidence>
<keyword evidence="1" id="KW-1133">Transmembrane helix</keyword>
<comment type="caution">
    <text evidence="2">The sequence shown here is derived from an EMBL/GenBank/DDBJ whole genome shotgun (WGS) entry which is preliminary data.</text>
</comment>
<proteinExistence type="predicted"/>
<keyword evidence="3" id="KW-1185">Reference proteome</keyword>
<feature type="transmembrane region" description="Helical" evidence="1">
    <location>
        <begin position="28"/>
        <end position="48"/>
    </location>
</feature>